<dbReference type="RefSeq" id="WP_173809164.1">
    <property type="nucleotide sequence ID" value="NZ_JABSNP010000004.1"/>
</dbReference>
<accession>A0ABX2FPT5</accession>
<protein>
    <recommendedName>
        <fullName evidence="3">STAS/SEC14 domain-containing protein</fullName>
    </recommendedName>
</protein>
<dbReference type="EMBL" id="JABSNP010000004">
    <property type="protein sequence ID" value="NRT18425.1"/>
    <property type="molecule type" value="Genomic_DNA"/>
</dbReference>
<evidence type="ECO:0008006" key="3">
    <source>
        <dbReference type="Google" id="ProtNLM"/>
    </source>
</evidence>
<keyword evidence="2" id="KW-1185">Reference proteome</keyword>
<dbReference type="Proteomes" id="UP000779507">
    <property type="component" value="Unassembled WGS sequence"/>
</dbReference>
<evidence type="ECO:0000313" key="2">
    <source>
        <dbReference type="Proteomes" id="UP000779507"/>
    </source>
</evidence>
<name>A0ABX2FPT5_9BACT</name>
<gene>
    <name evidence="1" type="ORF">HNP98_001242</name>
</gene>
<reference evidence="1 2" key="1">
    <citation type="submission" date="2020-05" db="EMBL/GenBank/DDBJ databases">
        <title>Genomic Encyclopedia of Type Strains, Phase IV (KMG-V): Genome sequencing to study the core and pangenomes of soil and plant-associated prokaryotes.</title>
        <authorList>
            <person name="Whitman W."/>
        </authorList>
    </citation>
    <scope>NUCLEOTIDE SEQUENCE [LARGE SCALE GENOMIC DNA]</scope>
    <source>
        <strain evidence="1 2">9A</strain>
    </source>
</reference>
<comment type="caution">
    <text evidence="1">The sequence shown here is derived from an EMBL/GenBank/DDBJ whole genome shotgun (WGS) entry which is preliminary data.</text>
</comment>
<evidence type="ECO:0000313" key="1">
    <source>
        <dbReference type="EMBL" id="NRT18425.1"/>
    </source>
</evidence>
<proteinExistence type="predicted"/>
<sequence>MKTEVKNAFGKVIMTAEYEPADNLVYNNWMGYQTREGIITAANAGLEIIAQHRCPYLLNDNTLVLGPWDHAVEWIAQDWTPRAIAAGLTHFAHVVSPESFAALSAQAMASGIAGSFQMRIFGGVPEARAWLRAARQGAG</sequence>
<organism evidence="1 2">
    <name type="scientific">Hymenobacter caeli</name>
    <dbReference type="NCBI Taxonomy" id="2735894"/>
    <lineage>
        <taxon>Bacteria</taxon>
        <taxon>Pseudomonadati</taxon>
        <taxon>Bacteroidota</taxon>
        <taxon>Cytophagia</taxon>
        <taxon>Cytophagales</taxon>
        <taxon>Hymenobacteraceae</taxon>
        <taxon>Hymenobacter</taxon>
    </lineage>
</organism>